<evidence type="ECO:0000259" key="5">
    <source>
        <dbReference type="PROSITE" id="PS50893"/>
    </source>
</evidence>
<dbReference type="AlphaFoldDB" id="A0A1M7UE24"/>
<protein>
    <submittedName>
        <fullName evidence="6">Amino acid/amide ABC transporter ATP-binding protein 1, HAAT family</fullName>
    </submittedName>
</protein>
<dbReference type="PANTHER" id="PTHR45772:SF9">
    <property type="entry name" value="CONSERVED COMPONENT OF ABC TRANSPORTER FOR NATURAL AMINO ACIDS"/>
    <property type="match status" value="1"/>
</dbReference>
<dbReference type="Gene3D" id="3.40.50.300">
    <property type="entry name" value="P-loop containing nucleotide triphosphate hydrolases"/>
    <property type="match status" value="1"/>
</dbReference>
<dbReference type="InterPro" id="IPR051120">
    <property type="entry name" value="ABC_AA/LPS_Transport"/>
</dbReference>
<accession>A0A1M7UE24</accession>
<dbReference type="FunFam" id="3.40.50.300:FF:000421">
    <property type="entry name" value="Branched-chain amino acid ABC transporter ATP-binding protein"/>
    <property type="match status" value="1"/>
</dbReference>
<reference evidence="7" key="1">
    <citation type="submission" date="2016-11" db="EMBL/GenBank/DDBJ databases">
        <authorList>
            <person name="Varghese N."/>
            <person name="Submissions S."/>
        </authorList>
    </citation>
    <scope>NUCLEOTIDE SEQUENCE [LARGE SCALE GENOMIC DNA]</scope>
    <source>
        <strain evidence="7">GAS401</strain>
    </source>
</reference>
<organism evidence="6 7">
    <name type="scientific">Bradyrhizobium erythrophlei</name>
    <dbReference type="NCBI Taxonomy" id="1437360"/>
    <lineage>
        <taxon>Bacteria</taxon>
        <taxon>Pseudomonadati</taxon>
        <taxon>Pseudomonadota</taxon>
        <taxon>Alphaproteobacteria</taxon>
        <taxon>Hyphomicrobiales</taxon>
        <taxon>Nitrobacteraceae</taxon>
        <taxon>Bradyrhizobium</taxon>
    </lineage>
</organism>
<evidence type="ECO:0000313" key="6">
    <source>
        <dbReference type="EMBL" id="SHN81097.1"/>
    </source>
</evidence>
<dbReference type="GO" id="GO:0016887">
    <property type="term" value="F:ATP hydrolysis activity"/>
    <property type="evidence" value="ECO:0007669"/>
    <property type="project" value="InterPro"/>
</dbReference>
<dbReference type="InterPro" id="IPR027417">
    <property type="entry name" value="P-loop_NTPase"/>
</dbReference>
<evidence type="ECO:0000256" key="1">
    <source>
        <dbReference type="ARBA" id="ARBA00022448"/>
    </source>
</evidence>
<comment type="function">
    <text evidence="4">Involved in beta-(1--&gt;2)glucan export. Transmembrane domains (TMD) form a pore in the inner membrane and the ATP-binding domain (NBD) is responsible for energy generation.</text>
</comment>
<gene>
    <name evidence="6" type="ORF">SAMN05444170_4613</name>
</gene>
<name>A0A1M7UE24_9BRAD</name>
<dbReference type="CDD" id="cd03219">
    <property type="entry name" value="ABC_Mj1267_LivG_branched"/>
    <property type="match status" value="1"/>
</dbReference>
<keyword evidence="3 6" id="KW-0067">ATP-binding</keyword>
<keyword evidence="2" id="KW-0547">Nucleotide-binding</keyword>
<dbReference type="GO" id="GO:0005886">
    <property type="term" value="C:plasma membrane"/>
    <property type="evidence" value="ECO:0007669"/>
    <property type="project" value="TreeGrafter"/>
</dbReference>
<dbReference type="InterPro" id="IPR032823">
    <property type="entry name" value="BCA_ABC_TP_C"/>
</dbReference>
<dbReference type="SUPFAM" id="SSF52540">
    <property type="entry name" value="P-loop containing nucleoside triphosphate hydrolases"/>
    <property type="match status" value="1"/>
</dbReference>
<sequence length="259" mass="27902">MSEPVLRTENLAKRFGGLTAVDNLSIAIPPGRIHAIIGPNGAGKTTFFNLVTGMLSPTSGRIFFRGHDITGLRPHAISRLGIKRTLQVKSVFPELSVADNLWVTRQARSRFLNPFRAAASDKETRLRVEQTLEQTGLSALAARSAGTLSYGDVAMLEIGMAMISEPSLLLLDEPTCGMSPAETSRAVAKIRDLARTIDIVIIEHDMDVVFGIADDITVLAQGAILASGNPAQIAGDERVREAYLGRPEDEDFVEEAAHA</sequence>
<dbReference type="OrthoDB" id="8215423at2"/>
<dbReference type="InterPro" id="IPR003439">
    <property type="entry name" value="ABC_transporter-like_ATP-bd"/>
</dbReference>
<dbReference type="EMBL" id="LT670849">
    <property type="protein sequence ID" value="SHN81097.1"/>
    <property type="molecule type" value="Genomic_DNA"/>
</dbReference>
<dbReference type="Pfam" id="PF12399">
    <property type="entry name" value="BCA_ABC_TP_C"/>
    <property type="match status" value="1"/>
</dbReference>
<dbReference type="PROSITE" id="PS50893">
    <property type="entry name" value="ABC_TRANSPORTER_2"/>
    <property type="match status" value="1"/>
</dbReference>
<dbReference type="Pfam" id="PF00005">
    <property type="entry name" value="ABC_tran"/>
    <property type="match status" value="1"/>
</dbReference>
<dbReference type="InterPro" id="IPR003593">
    <property type="entry name" value="AAA+_ATPase"/>
</dbReference>
<keyword evidence="1" id="KW-0813">Transport</keyword>
<evidence type="ECO:0000313" key="7">
    <source>
        <dbReference type="Proteomes" id="UP000184096"/>
    </source>
</evidence>
<dbReference type="PANTHER" id="PTHR45772">
    <property type="entry name" value="CONSERVED COMPONENT OF ABC TRANSPORTER FOR NATURAL AMINO ACIDS-RELATED"/>
    <property type="match status" value="1"/>
</dbReference>
<evidence type="ECO:0000256" key="3">
    <source>
        <dbReference type="ARBA" id="ARBA00022840"/>
    </source>
</evidence>
<keyword evidence="7" id="KW-1185">Reference proteome</keyword>
<evidence type="ECO:0000256" key="2">
    <source>
        <dbReference type="ARBA" id="ARBA00022741"/>
    </source>
</evidence>
<evidence type="ECO:0000256" key="4">
    <source>
        <dbReference type="ARBA" id="ARBA00024722"/>
    </source>
</evidence>
<proteinExistence type="predicted"/>
<dbReference type="RefSeq" id="WP_072821298.1">
    <property type="nucleotide sequence ID" value="NZ_LT670849.1"/>
</dbReference>
<feature type="domain" description="ABC transporter" evidence="5">
    <location>
        <begin position="6"/>
        <end position="246"/>
    </location>
</feature>
<dbReference type="GO" id="GO:0005524">
    <property type="term" value="F:ATP binding"/>
    <property type="evidence" value="ECO:0007669"/>
    <property type="project" value="UniProtKB-KW"/>
</dbReference>
<dbReference type="Proteomes" id="UP000184096">
    <property type="component" value="Chromosome I"/>
</dbReference>
<dbReference type="SMART" id="SM00382">
    <property type="entry name" value="AAA"/>
    <property type="match status" value="1"/>
</dbReference>